<dbReference type="PANTHER" id="PTHR43632:SF1">
    <property type="entry name" value="PERMEASE COMPONENT OF TUNGSTATE ABC TRANSPORTER"/>
    <property type="match status" value="1"/>
</dbReference>
<keyword evidence="4 5" id="KW-0472">Membrane</keyword>
<dbReference type="SUPFAM" id="SSF161098">
    <property type="entry name" value="MetI-like"/>
    <property type="match status" value="1"/>
</dbReference>
<sequence length="229" mass="25521">MDYIIEGFSQALHLLISFDIEIYRIIFLSLFVSTLATIIASIISIPIGIYLGIKDFRGKRLFSRLIYTFMSIPSVIVGLVVALILSRRGPLGFLDLLYTPIAMVIAQTFLVIPLILGLTYNLSKNRRKQIEKIGITLGANKVRIVILIIREFKIDIFMNVVTSFSRAISEVGAVMIVGGNIKGFTRVITTSITMFNSMGRYSMAIALGIVLFVISFGINSVIYSYSEEE</sequence>
<comment type="similarity">
    <text evidence="5">Belongs to the binding-protein-dependent transport system permease family.</text>
</comment>
<dbReference type="Pfam" id="PF00528">
    <property type="entry name" value="BPD_transp_1"/>
    <property type="match status" value="1"/>
</dbReference>
<dbReference type="Gene3D" id="1.10.3720.10">
    <property type="entry name" value="MetI-like"/>
    <property type="match status" value="1"/>
</dbReference>
<dbReference type="CDD" id="cd06261">
    <property type="entry name" value="TM_PBP2"/>
    <property type="match status" value="1"/>
</dbReference>
<dbReference type="InterPro" id="IPR049783">
    <property type="entry name" value="ABC_perm_TupB-like"/>
</dbReference>
<dbReference type="InterPro" id="IPR000515">
    <property type="entry name" value="MetI-like"/>
</dbReference>
<dbReference type="PANTHER" id="PTHR43632">
    <property type="entry name" value="PERMEASE COMPONENT OF TUNGSTATE ABC TRANSPORTER"/>
    <property type="match status" value="1"/>
</dbReference>
<dbReference type="GO" id="GO:0005886">
    <property type="term" value="C:plasma membrane"/>
    <property type="evidence" value="ECO:0007669"/>
    <property type="project" value="UniProtKB-SubCell"/>
</dbReference>
<feature type="transmembrane region" description="Helical" evidence="5">
    <location>
        <begin position="97"/>
        <end position="122"/>
    </location>
</feature>
<keyword evidence="8" id="KW-1185">Reference proteome</keyword>
<proteinExistence type="inferred from homology"/>
<gene>
    <name evidence="7" type="ORF">D3Z33_03750</name>
</gene>
<dbReference type="AlphaFoldDB" id="A0A845QUP8"/>
<comment type="caution">
    <text evidence="7">The sequence shown here is derived from an EMBL/GenBank/DDBJ whole genome shotgun (WGS) entry which is preliminary data.</text>
</comment>
<feature type="transmembrane region" description="Helical" evidence="5">
    <location>
        <begin position="65"/>
        <end position="85"/>
    </location>
</feature>
<dbReference type="EMBL" id="QXXA01000004">
    <property type="protein sequence ID" value="NBI05971.1"/>
    <property type="molecule type" value="Genomic_DNA"/>
</dbReference>
<comment type="subcellular location">
    <subcellularLocation>
        <location evidence="5">Cell membrane</location>
        <topology evidence="5">Multi-pass membrane protein</topology>
    </subcellularLocation>
    <subcellularLocation>
        <location evidence="1">Membrane</location>
        <topology evidence="1">Multi-pass membrane protein</topology>
    </subcellularLocation>
</comment>
<keyword evidence="3 5" id="KW-1133">Transmembrane helix</keyword>
<dbReference type="PRINTS" id="PR00173">
    <property type="entry name" value="EDTRNSPORT"/>
</dbReference>
<evidence type="ECO:0000256" key="2">
    <source>
        <dbReference type="ARBA" id="ARBA00022692"/>
    </source>
</evidence>
<dbReference type="PROSITE" id="PS50928">
    <property type="entry name" value="ABC_TM1"/>
    <property type="match status" value="1"/>
</dbReference>
<dbReference type="RefSeq" id="WP_160196457.1">
    <property type="nucleotide sequence ID" value="NZ_QXXA01000004.1"/>
</dbReference>
<feature type="transmembrane region" description="Helical" evidence="5">
    <location>
        <begin position="22"/>
        <end position="53"/>
    </location>
</feature>
<keyword evidence="2 5" id="KW-0812">Transmembrane</keyword>
<evidence type="ECO:0000256" key="4">
    <source>
        <dbReference type="ARBA" id="ARBA00023136"/>
    </source>
</evidence>
<keyword evidence="5" id="KW-0813">Transport</keyword>
<name>A0A845QUP8_9CLOT</name>
<dbReference type="GO" id="GO:0055085">
    <property type="term" value="P:transmembrane transport"/>
    <property type="evidence" value="ECO:0007669"/>
    <property type="project" value="InterPro"/>
</dbReference>
<feature type="domain" description="ABC transmembrane type-1" evidence="6">
    <location>
        <begin position="26"/>
        <end position="222"/>
    </location>
</feature>
<accession>A0A845QUP8</accession>
<dbReference type="NCBIfam" id="NF038017">
    <property type="entry name" value="ABC_perm1"/>
    <property type="match status" value="1"/>
</dbReference>
<evidence type="ECO:0000256" key="1">
    <source>
        <dbReference type="ARBA" id="ARBA00004141"/>
    </source>
</evidence>
<evidence type="ECO:0000256" key="5">
    <source>
        <dbReference type="RuleBase" id="RU363032"/>
    </source>
</evidence>
<evidence type="ECO:0000313" key="7">
    <source>
        <dbReference type="EMBL" id="NBI05971.1"/>
    </source>
</evidence>
<organism evidence="7 8">
    <name type="scientific">Senegalia massiliensis</name>
    <dbReference type="NCBI Taxonomy" id="1720316"/>
    <lineage>
        <taxon>Bacteria</taxon>
        <taxon>Bacillati</taxon>
        <taxon>Bacillota</taxon>
        <taxon>Clostridia</taxon>
        <taxon>Eubacteriales</taxon>
        <taxon>Clostridiaceae</taxon>
        <taxon>Senegalia</taxon>
    </lineage>
</organism>
<dbReference type="InterPro" id="IPR035906">
    <property type="entry name" value="MetI-like_sf"/>
</dbReference>
<feature type="transmembrane region" description="Helical" evidence="5">
    <location>
        <begin position="204"/>
        <end position="225"/>
    </location>
</feature>
<dbReference type="Proteomes" id="UP000467132">
    <property type="component" value="Unassembled WGS sequence"/>
</dbReference>
<evidence type="ECO:0000313" key="8">
    <source>
        <dbReference type="Proteomes" id="UP000467132"/>
    </source>
</evidence>
<evidence type="ECO:0000256" key="3">
    <source>
        <dbReference type="ARBA" id="ARBA00022989"/>
    </source>
</evidence>
<reference evidence="7 8" key="1">
    <citation type="submission" date="2018-08" db="EMBL/GenBank/DDBJ databases">
        <title>Murine metabolic-syndrome-specific gut microbial biobank.</title>
        <authorList>
            <person name="Liu C."/>
        </authorList>
    </citation>
    <scope>NUCLEOTIDE SEQUENCE [LARGE SCALE GENOMIC DNA]</scope>
    <source>
        <strain evidence="7 8">583</strain>
    </source>
</reference>
<evidence type="ECO:0000259" key="6">
    <source>
        <dbReference type="PROSITE" id="PS50928"/>
    </source>
</evidence>
<dbReference type="OrthoDB" id="9781724at2"/>
<protein>
    <submittedName>
        <fullName evidence="7">ABC transporter permease subunit</fullName>
    </submittedName>
</protein>